<gene>
    <name evidence="6" type="ORF">ESV24_06245</name>
</gene>
<evidence type="ECO:0000313" key="6">
    <source>
        <dbReference type="EMBL" id="TXD69434.1"/>
    </source>
</evidence>
<dbReference type="Proteomes" id="UP000321945">
    <property type="component" value="Unassembled WGS sequence"/>
</dbReference>
<dbReference type="Gene3D" id="3.80.20.20">
    <property type="entry name" value="Receptor L-domain"/>
    <property type="match status" value="1"/>
</dbReference>
<dbReference type="PANTHER" id="PTHR31018">
    <property type="entry name" value="SPORULATION-SPECIFIC PROTEIN-RELATED"/>
    <property type="match status" value="1"/>
</dbReference>
<organism evidence="6 7">
    <name type="scientific">Aequorivita lipolytica</name>
    <dbReference type="NCBI Taxonomy" id="153267"/>
    <lineage>
        <taxon>Bacteria</taxon>
        <taxon>Pseudomonadati</taxon>
        <taxon>Bacteroidota</taxon>
        <taxon>Flavobacteriia</taxon>
        <taxon>Flavobacteriales</taxon>
        <taxon>Flavobacteriaceae</taxon>
        <taxon>Aequorivita</taxon>
    </lineage>
</organism>
<dbReference type="PANTHER" id="PTHR31018:SF3">
    <property type="entry name" value="RECEPTOR PROTEIN-TYROSINE KINASE"/>
    <property type="match status" value="1"/>
</dbReference>
<dbReference type="InterPro" id="IPR051648">
    <property type="entry name" value="CWI-Assembly_Regulator"/>
</dbReference>
<evidence type="ECO:0000256" key="5">
    <source>
        <dbReference type="ARBA" id="ARBA00023180"/>
    </source>
</evidence>
<name>A0A5C6YR19_9FLAO</name>
<keyword evidence="3" id="KW-0964">Secreted</keyword>
<dbReference type="SUPFAM" id="SSF52058">
    <property type="entry name" value="L domain-like"/>
    <property type="match status" value="1"/>
</dbReference>
<dbReference type="EMBL" id="VORU01000004">
    <property type="protein sequence ID" value="TXD69434.1"/>
    <property type="molecule type" value="Genomic_DNA"/>
</dbReference>
<evidence type="ECO:0000313" key="7">
    <source>
        <dbReference type="Proteomes" id="UP000321945"/>
    </source>
</evidence>
<evidence type="ECO:0000256" key="4">
    <source>
        <dbReference type="ARBA" id="ARBA00022729"/>
    </source>
</evidence>
<dbReference type="GO" id="GO:0030313">
    <property type="term" value="C:cell envelope"/>
    <property type="evidence" value="ECO:0007669"/>
    <property type="project" value="UniProtKB-SubCell"/>
</dbReference>
<evidence type="ECO:0000256" key="2">
    <source>
        <dbReference type="ARBA" id="ARBA00022512"/>
    </source>
</evidence>
<dbReference type="PROSITE" id="PS51257">
    <property type="entry name" value="PROKAR_LIPOPROTEIN"/>
    <property type="match status" value="1"/>
</dbReference>
<proteinExistence type="predicted"/>
<keyword evidence="7" id="KW-1185">Reference proteome</keyword>
<dbReference type="OrthoDB" id="9765957at2"/>
<protein>
    <submittedName>
        <fullName evidence="6">Cadherin repeat domain-containing protein</fullName>
    </submittedName>
</protein>
<keyword evidence="4" id="KW-0732">Signal</keyword>
<dbReference type="CDD" id="cd11304">
    <property type="entry name" value="Cadherin_repeat"/>
    <property type="match status" value="1"/>
</dbReference>
<dbReference type="RefSeq" id="WP_111815532.1">
    <property type="nucleotide sequence ID" value="NZ_UEFO01000004.1"/>
</dbReference>
<comment type="subcellular location">
    <subcellularLocation>
        <location evidence="1">Secreted</location>
        <location evidence="1">Cell wall</location>
    </subcellularLocation>
</comment>
<evidence type="ECO:0000256" key="1">
    <source>
        <dbReference type="ARBA" id="ARBA00004191"/>
    </source>
</evidence>
<keyword evidence="5" id="KW-0325">Glycoprotein</keyword>
<evidence type="ECO:0000256" key="3">
    <source>
        <dbReference type="ARBA" id="ARBA00022525"/>
    </source>
</evidence>
<comment type="caution">
    <text evidence="6">The sequence shown here is derived from an EMBL/GenBank/DDBJ whole genome shotgun (WGS) entry which is preliminary data.</text>
</comment>
<keyword evidence="2" id="KW-0134">Cell wall</keyword>
<dbReference type="InterPro" id="IPR036941">
    <property type="entry name" value="Rcpt_L-dom_sf"/>
</dbReference>
<dbReference type="Gene3D" id="2.60.40.60">
    <property type="entry name" value="Cadherins"/>
    <property type="match status" value="1"/>
</dbReference>
<dbReference type="AlphaFoldDB" id="A0A5C6YR19"/>
<sequence>MNRILPFKLTAAIIFFTFFSCSKDSDGPIIAEVTVTTSDFSKTMDENPTNAQVIGIVSASTNEGSVTFSITEQTPSGAYTIDAISGELKVADETLFDFETNPTITGIIKVANGTVSENALVTVTLNDLVEDNIYEGDVILKSQQEVDDFGANNYTQINGFLIIGKRENEGYSDITDLTALQSTKIINGIFQIKNNAVLATTNGLNLDFILGLFEISNNSSLESVIGLNNITSLSSLSIVANNSLTDLSGLSQIVEIQHILGIGFCPEIINLDWANNIISVEAIGISNCHALTNIDGLSNLTNINLGYNHISISENNSLQNLNGLQNLNDTLIFLEIRSNPSLKNINGLANTNYIRNIIINNNDSLENLDGLTSVTSLGQGGLSITYNNTLRNIEGLINLDHVDGYIGITGNENLISLNGLESLSHIEGIGITENTNLIDFCSLINVLTIDPNTNYQTYNNAYNPTKQDIIDGNCSL</sequence>
<reference evidence="6 7" key="1">
    <citation type="submission" date="2019-08" db="EMBL/GenBank/DDBJ databases">
        <title>Genome of Aequorivita lipolytica Y10-2 (type strain).</title>
        <authorList>
            <person name="Bowman J.P."/>
        </authorList>
    </citation>
    <scope>NUCLEOTIDE SEQUENCE [LARGE SCALE GENOMIC DNA]</scope>
    <source>
        <strain evidence="6 7">Y10-2</strain>
    </source>
</reference>
<accession>A0A5C6YR19</accession>